<comment type="caution">
    <text evidence="21">The sequence shown here is derived from an EMBL/GenBank/DDBJ whole genome shotgun (WGS) entry which is preliminary data.</text>
</comment>
<dbReference type="EC" id="4.2.3.4" evidence="7 18"/>
<sequence>MVANVPLDAADAEACGLTRVPVDLGARSYEIVIGRGALAEAGARIAEVLPGSRAAIVTDETVAGLHLEALRASLDAAEVGHEVITIPAGEASKCFSMFQTVCERVLDAKLERGDAVIALGGGVVGDLAGFVAASVRRGMPFVQLPTSLLAQVDSSVGGKTGINVRHGKNLIGAFHQPSLVIADTAVLDTLSPREFRAGYAEVAKYGLLGDAGFFSWLEANHAAVFAGGPEREEAVAASCWAKAAVVADDEREAGRRALLNLGHTFGHAMEAVVAYDGARLVHGEGVAIGMRMAFDFSVELGLCSPEDGARVETHLTAVGLPTTLADIPGQMPPAETFLDIMAQDKKVSRGALTFVLVRGIGEAFVERGVDPARVREFLARELERESAAR</sequence>
<name>A0A838XSB1_9HYPH</name>
<keyword evidence="12 18" id="KW-0547">Nucleotide-binding</keyword>
<keyword evidence="10 18" id="KW-0028">Amino-acid biosynthesis</keyword>
<keyword evidence="22" id="KW-1185">Reference proteome</keyword>
<evidence type="ECO:0000256" key="16">
    <source>
        <dbReference type="ARBA" id="ARBA00023239"/>
    </source>
</evidence>
<dbReference type="NCBIfam" id="TIGR01357">
    <property type="entry name" value="aroB"/>
    <property type="match status" value="1"/>
</dbReference>
<comment type="cofactor">
    <cofactor evidence="2 18">
        <name>NAD(+)</name>
        <dbReference type="ChEBI" id="CHEBI:57540"/>
    </cofactor>
</comment>
<comment type="function">
    <text evidence="3 18">Catalyzes the conversion of 3-deoxy-D-arabino-heptulosonate 7-phosphate (DAHP) to dehydroquinate (DHQ).</text>
</comment>
<dbReference type="Pfam" id="PF01761">
    <property type="entry name" value="DHQ_synthase"/>
    <property type="match status" value="1"/>
</dbReference>
<dbReference type="SUPFAM" id="SSF56796">
    <property type="entry name" value="Dehydroquinate synthase-like"/>
    <property type="match status" value="1"/>
</dbReference>
<dbReference type="FunFam" id="3.40.50.1970:FF:000001">
    <property type="entry name" value="3-dehydroquinate synthase"/>
    <property type="match status" value="1"/>
</dbReference>
<dbReference type="Pfam" id="PF24621">
    <property type="entry name" value="DHQS_C"/>
    <property type="match status" value="1"/>
</dbReference>
<evidence type="ECO:0000256" key="8">
    <source>
        <dbReference type="ARBA" id="ARBA00017684"/>
    </source>
</evidence>
<evidence type="ECO:0000256" key="3">
    <source>
        <dbReference type="ARBA" id="ARBA00003485"/>
    </source>
</evidence>
<feature type="binding site" evidence="18">
    <location>
        <position position="282"/>
    </location>
    <ligand>
        <name>Zn(2+)</name>
        <dbReference type="ChEBI" id="CHEBI:29105"/>
    </ligand>
</feature>
<feature type="binding site" evidence="18">
    <location>
        <begin position="122"/>
        <end position="126"/>
    </location>
    <ligand>
        <name>NAD(+)</name>
        <dbReference type="ChEBI" id="CHEBI:57540"/>
    </ligand>
</feature>
<evidence type="ECO:0000256" key="7">
    <source>
        <dbReference type="ARBA" id="ARBA00013031"/>
    </source>
</evidence>
<keyword evidence="15 18" id="KW-0057">Aromatic amino acid biosynthesis</keyword>
<dbReference type="RefSeq" id="WP_181759734.1">
    <property type="nucleotide sequence ID" value="NZ_BMCR01000006.1"/>
</dbReference>
<dbReference type="InterPro" id="IPR056179">
    <property type="entry name" value="DHQS_C"/>
</dbReference>
<comment type="pathway">
    <text evidence="5 18">Metabolic intermediate biosynthesis; chorismate biosynthesis; chorismate from D-erythrose 4-phosphate and phosphoenolpyruvate: step 2/7.</text>
</comment>
<evidence type="ECO:0000313" key="21">
    <source>
        <dbReference type="EMBL" id="MBA4611548.1"/>
    </source>
</evidence>
<comment type="cofactor">
    <cofactor evidence="18">
        <name>Co(2+)</name>
        <dbReference type="ChEBI" id="CHEBI:48828"/>
    </cofactor>
    <cofactor evidence="18">
        <name>Zn(2+)</name>
        <dbReference type="ChEBI" id="CHEBI:29105"/>
    </cofactor>
    <text evidence="18">Binds 1 divalent metal cation per subunit. Can use either Co(2+) or Zn(2+).</text>
</comment>
<evidence type="ECO:0000256" key="10">
    <source>
        <dbReference type="ARBA" id="ARBA00022605"/>
    </source>
</evidence>
<feature type="domain" description="3-dehydroquinate synthase C-terminal" evidence="20">
    <location>
        <begin position="198"/>
        <end position="347"/>
    </location>
</feature>
<keyword evidence="11 18" id="KW-0479">Metal-binding</keyword>
<evidence type="ECO:0000313" key="22">
    <source>
        <dbReference type="Proteomes" id="UP000559404"/>
    </source>
</evidence>
<proteinExistence type="inferred from homology"/>
<evidence type="ECO:0000256" key="9">
    <source>
        <dbReference type="ARBA" id="ARBA00022490"/>
    </source>
</evidence>
<evidence type="ECO:0000256" key="1">
    <source>
        <dbReference type="ARBA" id="ARBA00001393"/>
    </source>
</evidence>
<dbReference type="InterPro" id="IPR030963">
    <property type="entry name" value="DHQ_synth_fam"/>
</dbReference>
<comment type="similarity">
    <text evidence="6 18">Belongs to the sugar phosphate cyclases superfamily. Dehydroquinate synthase family.</text>
</comment>
<comment type="catalytic activity">
    <reaction evidence="1 18">
        <text>7-phospho-2-dehydro-3-deoxy-D-arabino-heptonate = 3-dehydroquinate + phosphate</text>
        <dbReference type="Rhea" id="RHEA:21968"/>
        <dbReference type="ChEBI" id="CHEBI:32364"/>
        <dbReference type="ChEBI" id="CHEBI:43474"/>
        <dbReference type="ChEBI" id="CHEBI:58394"/>
        <dbReference type="EC" id="4.2.3.4"/>
    </reaction>
</comment>
<dbReference type="GO" id="GO:0008652">
    <property type="term" value="P:amino acid biosynthetic process"/>
    <property type="evidence" value="ECO:0007669"/>
    <property type="project" value="UniProtKB-KW"/>
</dbReference>
<dbReference type="Gene3D" id="1.20.1090.10">
    <property type="entry name" value="Dehydroquinate synthase-like - alpha domain"/>
    <property type="match status" value="1"/>
</dbReference>
<evidence type="ECO:0000256" key="4">
    <source>
        <dbReference type="ARBA" id="ARBA00004496"/>
    </source>
</evidence>
<reference evidence="21 22" key="1">
    <citation type="submission" date="2020-07" db="EMBL/GenBank/DDBJ databases">
        <authorList>
            <person name="Li M."/>
        </authorList>
    </citation>
    <scope>NUCLEOTIDE SEQUENCE [LARGE SCALE GENOMIC DNA]</scope>
    <source>
        <strain evidence="21 22">DSM 23284</strain>
    </source>
</reference>
<feature type="binding site" evidence="18">
    <location>
        <begin position="146"/>
        <end position="147"/>
    </location>
    <ligand>
        <name>NAD(+)</name>
        <dbReference type="ChEBI" id="CHEBI:57540"/>
    </ligand>
</feature>
<feature type="binding site" evidence="18">
    <location>
        <position position="168"/>
    </location>
    <ligand>
        <name>NAD(+)</name>
        <dbReference type="ChEBI" id="CHEBI:57540"/>
    </ligand>
</feature>
<evidence type="ECO:0000256" key="12">
    <source>
        <dbReference type="ARBA" id="ARBA00022741"/>
    </source>
</evidence>
<evidence type="ECO:0000256" key="14">
    <source>
        <dbReference type="ARBA" id="ARBA00023027"/>
    </source>
</evidence>
<dbReference type="UniPathway" id="UPA00053">
    <property type="reaction ID" value="UER00085"/>
</dbReference>
<organism evidence="21 22">
    <name type="scientific">Stappia taiwanensis</name>
    <dbReference type="NCBI Taxonomy" id="992267"/>
    <lineage>
        <taxon>Bacteria</taxon>
        <taxon>Pseudomonadati</taxon>
        <taxon>Pseudomonadota</taxon>
        <taxon>Alphaproteobacteria</taxon>
        <taxon>Hyphomicrobiales</taxon>
        <taxon>Stappiaceae</taxon>
        <taxon>Stappia</taxon>
    </lineage>
</organism>
<dbReference type="InterPro" id="IPR016037">
    <property type="entry name" value="DHQ_synth_AroB"/>
</dbReference>
<dbReference type="Proteomes" id="UP000559404">
    <property type="component" value="Unassembled WGS sequence"/>
</dbReference>
<feature type="domain" description="3-dehydroquinate synthase N-terminal" evidence="19">
    <location>
        <begin position="84"/>
        <end position="196"/>
    </location>
</feature>
<dbReference type="Gene3D" id="3.40.50.1970">
    <property type="match status" value="1"/>
</dbReference>
<evidence type="ECO:0000256" key="11">
    <source>
        <dbReference type="ARBA" id="ARBA00022723"/>
    </source>
</evidence>
<evidence type="ECO:0000256" key="5">
    <source>
        <dbReference type="ARBA" id="ARBA00004661"/>
    </source>
</evidence>
<evidence type="ECO:0000256" key="6">
    <source>
        <dbReference type="ARBA" id="ARBA00005412"/>
    </source>
</evidence>
<dbReference type="PANTHER" id="PTHR43622:SF7">
    <property type="entry name" value="3-DEHYDROQUINATE SYNTHASE, CHLOROPLASTIC"/>
    <property type="match status" value="1"/>
</dbReference>
<keyword evidence="16 18" id="KW-0456">Lyase</keyword>
<reference evidence="21 22" key="2">
    <citation type="submission" date="2020-08" db="EMBL/GenBank/DDBJ databases">
        <title>Stappia taiwanensis sp. nov., isolated from a coastal thermal spring.</title>
        <authorList>
            <person name="Kampfer P."/>
        </authorList>
    </citation>
    <scope>NUCLEOTIDE SEQUENCE [LARGE SCALE GENOMIC DNA]</scope>
    <source>
        <strain evidence="21 22">DSM 23284</strain>
    </source>
</reference>
<evidence type="ECO:0000256" key="15">
    <source>
        <dbReference type="ARBA" id="ARBA00023141"/>
    </source>
</evidence>
<evidence type="ECO:0000256" key="18">
    <source>
        <dbReference type="HAMAP-Rule" id="MF_00110"/>
    </source>
</evidence>
<dbReference type="EMBL" id="JACEON010000005">
    <property type="protein sequence ID" value="MBA4611548.1"/>
    <property type="molecule type" value="Genomic_DNA"/>
</dbReference>
<comment type="caution">
    <text evidence="18">Lacks conserved residue(s) required for the propagation of feature annotation.</text>
</comment>
<keyword evidence="17 18" id="KW-0170">Cobalt</keyword>
<feature type="binding site" evidence="18">
    <location>
        <position position="201"/>
    </location>
    <ligand>
        <name>Zn(2+)</name>
        <dbReference type="ChEBI" id="CHEBI:29105"/>
    </ligand>
</feature>
<feature type="binding site" evidence="18">
    <location>
        <position position="159"/>
    </location>
    <ligand>
        <name>NAD(+)</name>
        <dbReference type="ChEBI" id="CHEBI:57540"/>
    </ligand>
</feature>
<feature type="binding site" evidence="18">
    <location>
        <position position="263"/>
    </location>
    <ligand>
        <name>Zn(2+)</name>
        <dbReference type="ChEBI" id="CHEBI:29105"/>
    </ligand>
</feature>
<keyword evidence="13 18" id="KW-0862">Zinc</keyword>
<dbReference type="GO" id="GO:0003856">
    <property type="term" value="F:3-dehydroquinate synthase activity"/>
    <property type="evidence" value="ECO:0007669"/>
    <property type="project" value="UniProtKB-UniRule"/>
</dbReference>
<dbReference type="InterPro" id="IPR050071">
    <property type="entry name" value="Dehydroquinate_synthase"/>
</dbReference>
<dbReference type="GO" id="GO:0009423">
    <property type="term" value="P:chorismate biosynthetic process"/>
    <property type="evidence" value="ECO:0007669"/>
    <property type="project" value="UniProtKB-UniRule"/>
</dbReference>
<dbReference type="CDD" id="cd08195">
    <property type="entry name" value="DHQS"/>
    <property type="match status" value="1"/>
</dbReference>
<accession>A0A838XSB1</accession>
<dbReference type="HAMAP" id="MF_00110">
    <property type="entry name" value="DHQ_synthase"/>
    <property type="match status" value="1"/>
</dbReference>
<evidence type="ECO:0000256" key="2">
    <source>
        <dbReference type="ARBA" id="ARBA00001911"/>
    </source>
</evidence>
<dbReference type="AlphaFoldDB" id="A0A838XSB1"/>
<comment type="subcellular location">
    <subcellularLocation>
        <location evidence="4 18">Cytoplasm</location>
    </subcellularLocation>
</comment>
<dbReference type="GO" id="GO:0000166">
    <property type="term" value="F:nucleotide binding"/>
    <property type="evidence" value="ECO:0007669"/>
    <property type="project" value="UniProtKB-KW"/>
</dbReference>
<dbReference type="InterPro" id="IPR030960">
    <property type="entry name" value="DHQS/DOIS_N"/>
</dbReference>
<dbReference type="PIRSF" id="PIRSF001455">
    <property type="entry name" value="DHQ_synth"/>
    <property type="match status" value="1"/>
</dbReference>
<evidence type="ECO:0000256" key="17">
    <source>
        <dbReference type="ARBA" id="ARBA00023285"/>
    </source>
</evidence>
<evidence type="ECO:0000256" key="13">
    <source>
        <dbReference type="ARBA" id="ARBA00022833"/>
    </source>
</evidence>
<evidence type="ECO:0000259" key="20">
    <source>
        <dbReference type="Pfam" id="PF24621"/>
    </source>
</evidence>
<dbReference type="PANTHER" id="PTHR43622">
    <property type="entry name" value="3-DEHYDROQUINATE SYNTHASE"/>
    <property type="match status" value="1"/>
</dbReference>
<dbReference type="GO" id="GO:0009073">
    <property type="term" value="P:aromatic amino acid family biosynthetic process"/>
    <property type="evidence" value="ECO:0007669"/>
    <property type="project" value="UniProtKB-KW"/>
</dbReference>
<dbReference type="GO" id="GO:0046872">
    <property type="term" value="F:metal ion binding"/>
    <property type="evidence" value="ECO:0007669"/>
    <property type="project" value="UniProtKB-KW"/>
</dbReference>
<gene>
    <name evidence="18" type="primary">aroB</name>
    <name evidence="21" type="ORF">H1W37_07800</name>
</gene>
<keyword evidence="14 18" id="KW-0520">NAD</keyword>
<keyword evidence="9 18" id="KW-0963">Cytoplasm</keyword>
<protein>
    <recommendedName>
        <fullName evidence="8 18">3-dehydroquinate synthase</fullName>
        <shortName evidence="18">DHQS</shortName>
        <ecNumber evidence="7 18">4.2.3.4</ecNumber>
    </recommendedName>
</protein>
<dbReference type="GO" id="GO:0005737">
    <property type="term" value="C:cytoplasm"/>
    <property type="evidence" value="ECO:0007669"/>
    <property type="project" value="UniProtKB-SubCell"/>
</dbReference>
<evidence type="ECO:0000259" key="19">
    <source>
        <dbReference type="Pfam" id="PF01761"/>
    </source>
</evidence>